<reference evidence="2 3" key="1">
    <citation type="submission" date="2016-10" db="EMBL/GenBank/DDBJ databases">
        <authorList>
            <person name="de Groot N.N."/>
        </authorList>
    </citation>
    <scope>NUCLEOTIDE SEQUENCE [LARGE SCALE GENOMIC DNA]</scope>
    <source>
        <strain evidence="2 3">CGMCC 4.5598</strain>
    </source>
</reference>
<dbReference type="Proteomes" id="UP000199361">
    <property type="component" value="Unassembled WGS sequence"/>
</dbReference>
<name>A0A1I0HY03_9ACTN</name>
<dbReference type="AlphaFoldDB" id="A0A1I0HY03"/>
<keyword evidence="1" id="KW-1133">Transmembrane helix</keyword>
<keyword evidence="1" id="KW-0812">Transmembrane</keyword>
<evidence type="ECO:0000256" key="1">
    <source>
        <dbReference type="SAM" id="Phobius"/>
    </source>
</evidence>
<accession>A0A1I0HY03</accession>
<dbReference type="EMBL" id="FOHX01000004">
    <property type="protein sequence ID" value="SET89063.1"/>
    <property type="molecule type" value="Genomic_DNA"/>
</dbReference>
<keyword evidence="1" id="KW-0472">Membrane</keyword>
<feature type="transmembrane region" description="Helical" evidence="1">
    <location>
        <begin position="33"/>
        <end position="58"/>
    </location>
</feature>
<evidence type="ECO:0000313" key="2">
    <source>
        <dbReference type="EMBL" id="SET89063.1"/>
    </source>
</evidence>
<organism evidence="2 3">
    <name type="scientific">Nonomuraea wenchangensis</name>
    <dbReference type="NCBI Taxonomy" id="568860"/>
    <lineage>
        <taxon>Bacteria</taxon>
        <taxon>Bacillati</taxon>
        <taxon>Actinomycetota</taxon>
        <taxon>Actinomycetes</taxon>
        <taxon>Streptosporangiales</taxon>
        <taxon>Streptosporangiaceae</taxon>
        <taxon>Nonomuraea</taxon>
    </lineage>
</organism>
<dbReference type="STRING" id="568860.SAMN05421811_104566"/>
<sequence>MSSLPYREKAVHHHQGVRRHVERPYRVSRTLLVWLWTYVGLLALALAIVVLLGVLPALGDPR</sequence>
<proteinExistence type="predicted"/>
<gene>
    <name evidence="2" type="ORF">SAMN05421811_104566</name>
</gene>
<keyword evidence="3" id="KW-1185">Reference proteome</keyword>
<dbReference type="OrthoDB" id="9979574at2"/>
<evidence type="ECO:0000313" key="3">
    <source>
        <dbReference type="Proteomes" id="UP000199361"/>
    </source>
</evidence>
<dbReference type="RefSeq" id="WP_091081661.1">
    <property type="nucleotide sequence ID" value="NZ_FOHX01000004.1"/>
</dbReference>
<protein>
    <submittedName>
        <fullName evidence="2">Uncharacterized protein</fullName>
    </submittedName>
</protein>